<evidence type="ECO:0000259" key="1">
    <source>
        <dbReference type="Pfam" id="PF21762"/>
    </source>
</evidence>
<dbReference type="Pfam" id="PF21762">
    <property type="entry name" value="DEDDh_C"/>
    <property type="match status" value="1"/>
</dbReference>
<evidence type="ECO:0000313" key="2">
    <source>
        <dbReference type="EMBL" id="KAK5691623.1"/>
    </source>
</evidence>
<dbReference type="GO" id="GO:0005634">
    <property type="term" value="C:nucleus"/>
    <property type="evidence" value="ECO:0007669"/>
    <property type="project" value="TreeGrafter"/>
</dbReference>
<comment type="caution">
    <text evidence="2">The sequence shown here is derived from an EMBL/GenBank/DDBJ whole genome shotgun (WGS) entry which is preliminary data.</text>
</comment>
<dbReference type="SUPFAM" id="SSF53098">
    <property type="entry name" value="Ribonuclease H-like"/>
    <property type="match status" value="1"/>
</dbReference>
<dbReference type="PANTHER" id="PTHR28083">
    <property type="entry name" value="GOOD FOR FULL DBP5 ACTIVITY PROTEIN 2"/>
    <property type="match status" value="1"/>
</dbReference>
<dbReference type="InterPro" id="IPR048519">
    <property type="entry name" value="Gfd2/YDR514C-like_C"/>
</dbReference>
<dbReference type="InterPro" id="IPR040151">
    <property type="entry name" value="Gfd2/YDR514C-like"/>
</dbReference>
<dbReference type="Proteomes" id="UP001310594">
    <property type="component" value="Unassembled WGS sequence"/>
</dbReference>
<gene>
    <name evidence="2" type="ORF">LTR97_011617</name>
</gene>
<dbReference type="InterPro" id="IPR012337">
    <property type="entry name" value="RNaseH-like_sf"/>
</dbReference>
<name>A0AAN7ZYN9_9PEZI</name>
<accession>A0AAN7ZYN9</accession>
<evidence type="ECO:0000313" key="3">
    <source>
        <dbReference type="Proteomes" id="UP001310594"/>
    </source>
</evidence>
<sequence length="331" mass="37708">MNLKEWRQLWFDGPEKEYLWRKYNDNRKVYFAAYYKDNDTILSNIERGMETFVRWEKKLLNIDLETQARKERRLSAGRVAMKAFVEALATNTMTVEADFVILSIDFEGDIKYGVKEFGFAKLDTRDVIGNALTPSPEMITGHNYALSDERMHGFMFGKTSKTDEVELATVIRDVLHVPDEQSNEYSTSTERRLVLVGHALQNELRILDGNGVDVANLHTVLGTMDTCNSFGRGTTLKNLLASLHVPLPLNRYSKVVSLHNAGNDAHYTLRALLALLHERSQHEHSAAGQIEILHDLAMAPLPVWPPVRDPRVRQAQEDDEEGFLNMAVLHD</sequence>
<feature type="domain" description="Gfd2/YDR514C-like C-terminal" evidence="1">
    <location>
        <begin position="114"/>
        <end position="274"/>
    </location>
</feature>
<dbReference type="EMBL" id="JAVRQU010000021">
    <property type="protein sequence ID" value="KAK5691623.1"/>
    <property type="molecule type" value="Genomic_DNA"/>
</dbReference>
<dbReference type="PANTHER" id="PTHR28083:SF1">
    <property type="entry name" value="GOOD FOR FULL DBP5 ACTIVITY PROTEIN 2"/>
    <property type="match status" value="1"/>
</dbReference>
<dbReference type="AlphaFoldDB" id="A0AAN7ZYN9"/>
<proteinExistence type="predicted"/>
<reference evidence="2" key="1">
    <citation type="submission" date="2023-08" db="EMBL/GenBank/DDBJ databases">
        <title>Black Yeasts Isolated from many extreme environments.</title>
        <authorList>
            <person name="Coleine C."/>
            <person name="Stajich J.E."/>
            <person name="Selbmann L."/>
        </authorList>
    </citation>
    <scope>NUCLEOTIDE SEQUENCE</scope>
    <source>
        <strain evidence="2">CCFEE 5810</strain>
    </source>
</reference>
<protein>
    <recommendedName>
        <fullName evidence="1">Gfd2/YDR514C-like C-terminal domain-containing protein</fullName>
    </recommendedName>
</protein>
<organism evidence="2 3">
    <name type="scientific">Elasticomyces elasticus</name>
    <dbReference type="NCBI Taxonomy" id="574655"/>
    <lineage>
        <taxon>Eukaryota</taxon>
        <taxon>Fungi</taxon>
        <taxon>Dikarya</taxon>
        <taxon>Ascomycota</taxon>
        <taxon>Pezizomycotina</taxon>
        <taxon>Dothideomycetes</taxon>
        <taxon>Dothideomycetidae</taxon>
        <taxon>Mycosphaerellales</taxon>
        <taxon>Teratosphaeriaceae</taxon>
        <taxon>Elasticomyces</taxon>
    </lineage>
</organism>